<dbReference type="SUPFAM" id="SSF55729">
    <property type="entry name" value="Acyl-CoA N-acyltransferases (Nat)"/>
    <property type="match status" value="1"/>
</dbReference>
<dbReference type="STRING" id="294935.ATN88_14580"/>
<comment type="caution">
    <text evidence="2">The sequence shown here is derived from an EMBL/GenBank/DDBJ whole genome shotgun (WGS) entry which is preliminary data.</text>
</comment>
<dbReference type="GO" id="GO:0016747">
    <property type="term" value="F:acyltransferase activity, transferring groups other than amino-acyl groups"/>
    <property type="evidence" value="ECO:0007669"/>
    <property type="project" value="InterPro"/>
</dbReference>
<evidence type="ECO:0000313" key="3">
    <source>
        <dbReference type="Proteomes" id="UP000070529"/>
    </source>
</evidence>
<accession>A0A135IB57</accession>
<gene>
    <name evidence="2" type="ORF">ATN88_14580</name>
</gene>
<evidence type="ECO:0000259" key="1">
    <source>
        <dbReference type="PROSITE" id="PS51186"/>
    </source>
</evidence>
<dbReference type="PANTHER" id="PTHR43328">
    <property type="entry name" value="ACETYLTRANSFERASE-RELATED"/>
    <property type="match status" value="1"/>
</dbReference>
<dbReference type="AlphaFoldDB" id="A0A135IB57"/>
<proteinExistence type="predicted"/>
<dbReference type="Gene3D" id="3.40.630.30">
    <property type="match status" value="1"/>
</dbReference>
<dbReference type="Pfam" id="PF13302">
    <property type="entry name" value="Acetyltransf_3"/>
    <property type="match status" value="1"/>
</dbReference>
<dbReference type="InterPro" id="IPR000182">
    <property type="entry name" value="GNAT_dom"/>
</dbReference>
<dbReference type="InterPro" id="IPR016181">
    <property type="entry name" value="Acyl_CoA_acyltransferase"/>
</dbReference>
<dbReference type="PANTHER" id="PTHR43328:SF1">
    <property type="entry name" value="N-ACETYLTRANSFERASE DOMAIN-CONTAINING PROTEIN"/>
    <property type="match status" value="1"/>
</dbReference>
<evidence type="ECO:0000313" key="2">
    <source>
        <dbReference type="EMBL" id="KXF82703.1"/>
    </source>
</evidence>
<feature type="domain" description="N-acetyltransferase" evidence="1">
    <location>
        <begin position="21"/>
        <end position="171"/>
    </location>
</feature>
<dbReference type="EMBL" id="LNTY01000017">
    <property type="protein sequence ID" value="KXF82703.1"/>
    <property type="molecule type" value="Genomic_DNA"/>
</dbReference>
<dbReference type="PROSITE" id="PS51186">
    <property type="entry name" value="GNAT"/>
    <property type="match status" value="1"/>
</dbReference>
<dbReference type="Proteomes" id="UP000070529">
    <property type="component" value="Unassembled WGS sequence"/>
</dbReference>
<sequence>MLLSSLQFSTPRLTAVAFASADITEGFATDIAQLLTPSVKAHLPPDVYCVVDTESAKNWLTHTLSDALLVPFYLSESDTLAGFFLLYVMDDTQQKVDVRLGYVVAETFQGKGLASEIIEGLVAWCRASDRVASLAGGAEQANAASIRVLEKNGFTRDTDSEGDTVFLSLTF</sequence>
<keyword evidence="3" id="KW-1185">Reference proteome</keyword>
<name>A0A135IB57_9GAMM</name>
<dbReference type="OrthoDB" id="6293260at2"/>
<dbReference type="CDD" id="cd04301">
    <property type="entry name" value="NAT_SF"/>
    <property type="match status" value="1"/>
</dbReference>
<organism evidence="2 3">
    <name type="scientific">Enterovibrio coralii</name>
    <dbReference type="NCBI Taxonomy" id="294935"/>
    <lineage>
        <taxon>Bacteria</taxon>
        <taxon>Pseudomonadati</taxon>
        <taxon>Pseudomonadota</taxon>
        <taxon>Gammaproteobacteria</taxon>
        <taxon>Vibrionales</taxon>
        <taxon>Vibrionaceae</taxon>
        <taxon>Enterovibrio</taxon>
    </lineage>
</organism>
<protein>
    <recommendedName>
        <fullName evidence="1">N-acetyltransferase domain-containing protein</fullName>
    </recommendedName>
</protein>
<reference evidence="2 3" key="1">
    <citation type="submission" date="2015-11" db="EMBL/GenBank/DDBJ databases">
        <title>Genomic Taxonomy of the Vibrionaceae.</title>
        <authorList>
            <person name="Gomez-Gil B."/>
            <person name="Enciso-Ibarra J."/>
        </authorList>
    </citation>
    <scope>NUCLEOTIDE SEQUENCE [LARGE SCALE GENOMIC DNA]</scope>
    <source>
        <strain evidence="2 3">CAIM 912</strain>
    </source>
</reference>